<evidence type="ECO:0000256" key="2">
    <source>
        <dbReference type="ARBA" id="ARBA00022670"/>
    </source>
</evidence>
<dbReference type="Pfam" id="PF00675">
    <property type="entry name" value="Peptidase_M16"/>
    <property type="match status" value="2"/>
</dbReference>
<keyword evidence="10" id="KW-1185">Reference proteome</keyword>
<accession>A0AAU9CDU0</accession>
<dbReference type="Pfam" id="PF05193">
    <property type="entry name" value="Peptidase_M16_C"/>
    <property type="match status" value="2"/>
</dbReference>
<keyword evidence="4" id="KW-0862">Zinc</keyword>
<evidence type="ECO:0000313" key="9">
    <source>
        <dbReference type="EMBL" id="BDD07963.1"/>
    </source>
</evidence>
<feature type="chain" id="PRO_5043482295" evidence="6">
    <location>
        <begin position="23"/>
        <end position="957"/>
    </location>
</feature>
<feature type="domain" description="Peptidase M16 C-terminal" evidence="8">
    <location>
        <begin position="209"/>
        <end position="381"/>
    </location>
</feature>
<dbReference type="PANTHER" id="PTHR43690:SF35">
    <property type="entry name" value="NON-CATALYTIC MEMBER OF PEPTIDASE SUBFAMILY M16B-RELATED"/>
    <property type="match status" value="1"/>
</dbReference>
<protein>
    <submittedName>
        <fullName evidence="9">Peptidase M16</fullName>
    </submittedName>
</protein>
<evidence type="ECO:0000313" key="10">
    <source>
        <dbReference type="Proteomes" id="UP001348817"/>
    </source>
</evidence>
<dbReference type="GO" id="GO:0046872">
    <property type="term" value="F:metal ion binding"/>
    <property type="evidence" value="ECO:0007669"/>
    <property type="project" value="InterPro"/>
</dbReference>
<dbReference type="SUPFAM" id="SSF63411">
    <property type="entry name" value="LuxS/MPP-like metallohydrolase"/>
    <property type="match status" value="4"/>
</dbReference>
<evidence type="ECO:0000256" key="5">
    <source>
        <dbReference type="ARBA" id="ARBA00023049"/>
    </source>
</evidence>
<organism evidence="9 10">
    <name type="scientific">Fulvitalea axinellae</name>
    <dbReference type="NCBI Taxonomy" id="1182444"/>
    <lineage>
        <taxon>Bacteria</taxon>
        <taxon>Pseudomonadati</taxon>
        <taxon>Bacteroidota</taxon>
        <taxon>Cytophagia</taxon>
        <taxon>Cytophagales</taxon>
        <taxon>Persicobacteraceae</taxon>
        <taxon>Fulvitalea</taxon>
    </lineage>
</organism>
<feature type="domain" description="Peptidase M16 C-terminal" evidence="8">
    <location>
        <begin position="679"/>
        <end position="856"/>
    </location>
</feature>
<evidence type="ECO:0000256" key="4">
    <source>
        <dbReference type="ARBA" id="ARBA00022833"/>
    </source>
</evidence>
<dbReference type="GO" id="GO:0008237">
    <property type="term" value="F:metallopeptidase activity"/>
    <property type="evidence" value="ECO:0007669"/>
    <property type="project" value="UniProtKB-KW"/>
</dbReference>
<gene>
    <name evidence="9" type="ORF">FUAX_03950</name>
</gene>
<evidence type="ECO:0000259" key="8">
    <source>
        <dbReference type="Pfam" id="PF05193"/>
    </source>
</evidence>
<keyword evidence="6" id="KW-0732">Signal</keyword>
<evidence type="ECO:0000256" key="6">
    <source>
        <dbReference type="SAM" id="SignalP"/>
    </source>
</evidence>
<keyword evidence="2" id="KW-0645">Protease</keyword>
<dbReference type="PANTHER" id="PTHR43690">
    <property type="entry name" value="NARDILYSIN"/>
    <property type="match status" value="1"/>
</dbReference>
<dbReference type="InterPro" id="IPR050626">
    <property type="entry name" value="Peptidase_M16"/>
</dbReference>
<evidence type="ECO:0000256" key="3">
    <source>
        <dbReference type="ARBA" id="ARBA00022801"/>
    </source>
</evidence>
<evidence type="ECO:0000256" key="1">
    <source>
        <dbReference type="ARBA" id="ARBA00007261"/>
    </source>
</evidence>
<dbReference type="InterPro" id="IPR007863">
    <property type="entry name" value="Peptidase_M16_C"/>
</dbReference>
<dbReference type="InterPro" id="IPR011765">
    <property type="entry name" value="Pept_M16_N"/>
</dbReference>
<dbReference type="RefSeq" id="WP_338393255.1">
    <property type="nucleotide sequence ID" value="NZ_AP025314.1"/>
</dbReference>
<evidence type="ECO:0000259" key="7">
    <source>
        <dbReference type="Pfam" id="PF00675"/>
    </source>
</evidence>
<dbReference type="Gene3D" id="3.30.830.10">
    <property type="entry name" value="Metalloenzyme, LuxS/M16 peptidase-like"/>
    <property type="match status" value="4"/>
</dbReference>
<dbReference type="Proteomes" id="UP001348817">
    <property type="component" value="Chromosome"/>
</dbReference>
<dbReference type="EMBL" id="AP025314">
    <property type="protein sequence ID" value="BDD07963.1"/>
    <property type="molecule type" value="Genomic_DNA"/>
</dbReference>
<dbReference type="AlphaFoldDB" id="A0AAU9CDU0"/>
<sequence length="957" mass="106901">MRKLKTIAMSLAIMLSSGMALAQTKLIEKVTKKGDEVVIPYEKYVLDNGLTLVIHEDHSDPLVHVDVTYHVGSQREEIGKSGFAHFFEHMMFQGSKNVADEEHFKVVSESGGTLNGTTNRDRTNYFQTVPSNQLERMFWLEADRMGFLLEAVTQKKFEVQRATVKNEKGQNYDNAPYGQWQERTCQALYPYGHPYSWLTIGVLEDLDRVDVTDLKKFFLRWYGPNNATLTVGGDVNPKEVIRLAEKYFGIIPRGQEVKSLKLDPVQLDSDRYISYVDSNIRFPALLLTFPTVPEYHKDEAPLKCLAQILGTGQSSFFFKKFVKTRKAIQASVFSSHDELAGQMTMFVLPFPGNTLASFEEDLRATLKEFEKEGVKDEDIQKFVAGVEAGTINSLASVSGKVSQLAHYQTFTGNPNYIQKELDAYLNITKEDVVRVYNKYIKGKASVVLSVLPKGMEGLTAKADNFTPQKSGNNPFPTTDYSGLAYTPITGDKFDRSKKPEATKAPLVPVPDYWRNNFKNGLQIIGTRSSEIPTVTLRLSIEGGHKQEGWDKSKAGIASITAALMNEGTLKHNAEEFSNELDKLGSSVSISAGDGSTSLNISSLRKNLDKTLALAEEILFQPAFPEDAFQRIKKQQIEGIKANKKDPGAIASSVYDKVLFGKESIHAISSSGTEESVKGITLDDVKNFYKTNYAPNISKLVVVGDIGQKEVISKLDFLKNWDRKEVKLYKEEFGLRQVKTKIYLVDKEKAPQSHIRMGYLTGLHYDAYGESFKTGLMNYNLGGAFNSRINLNLREDKGYTYGARSYFYANKEYGIFGASAGVKANTTDSAVFEFVKEIKGFHSKGITADELDFMKNSIAQSDARKYETPGQKAGFLSRIITYDLDGNYVNKQAKVIDKISQKDINALAKKHLKAENMNILVVGDKALVLPGLKRLGYEIIELDPDGNEIGVLQSDKKQ</sequence>
<proteinExistence type="inferred from homology"/>
<comment type="similarity">
    <text evidence="1">Belongs to the peptidase M16 family.</text>
</comment>
<dbReference type="KEGG" id="fax:FUAX_03950"/>
<feature type="domain" description="Peptidase M16 N-terminal" evidence="7">
    <location>
        <begin position="53"/>
        <end position="166"/>
    </location>
</feature>
<dbReference type="GO" id="GO:0006508">
    <property type="term" value="P:proteolysis"/>
    <property type="evidence" value="ECO:0007669"/>
    <property type="project" value="UniProtKB-KW"/>
</dbReference>
<feature type="signal peptide" evidence="6">
    <location>
        <begin position="1"/>
        <end position="22"/>
    </location>
</feature>
<keyword evidence="5" id="KW-0482">Metalloprotease</keyword>
<reference evidence="9 10" key="1">
    <citation type="submission" date="2021-12" db="EMBL/GenBank/DDBJ databases">
        <title>Genome sequencing of bacteria with rrn-lacking chromosome and rrn-plasmid.</title>
        <authorList>
            <person name="Anda M."/>
            <person name="Iwasaki W."/>
        </authorList>
    </citation>
    <scope>NUCLEOTIDE SEQUENCE [LARGE SCALE GENOMIC DNA]</scope>
    <source>
        <strain evidence="9 10">DSM 100852</strain>
    </source>
</reference>
<name>A0AAU9CDU0_9BACT</name>
<dbReference type="InterPro" id="IPR011249">
    <property type="entry name" value="Metalloenz_LuxS/M16"/>
</dbReference>
<feature type="domain" description="Peptidase M16 N-terminal" evidence="7">
    <location>
        <begin position="530"/>
        <end position="646"/>
    </location>
</feature>
<keyword evidence="3" id="KW-0378">Hydrolase</keyword>